<gene>
    <name evidence="1" type="ORF">SAMN05444355_10730</name>
</gene>
<dbReference type="AlphaFoldDB" id="A0A1H9LH03"/>
<organism evidence="1 2">
    <name type="scientific">Flavobacterium frigoris</name>
    <dbReference type="NCBI Taxonomy" id="229204"/>
    <lineage>
        <taxon>Bacteria</taxon>
        <taxon>Pseudomonadati</taxon>
        <taxon>Bacteroidota</taxon>
        <taxon>Flavobacteriia</taxon>
        <taxon>Flavobacteriales</taxon>
        <taxon>Flavobacteriaceae</taxon>
        <taxon>Flavobacterium</taxon>
    </lineage>
</organism>
<evidence type="ECO:0000313" key="2">
    <source>
        <dbReference type="Proteomes" id="UP000183658"/>
    </source>
</evidence>
<dbReference type="Proteomes" id="UP000183658">
    <property type="component" value="Unassembled WGS sequence"/>
</dbReference>
<name>A0A1H9LH03_FLAFI</name>
<keyword evidence="2" id="KW-1185">Reference proteome</keyword>
<sequence length="167" mass="20019">MKNEEENEKRRITPEKALELFYRENESLTLEVDKKSFRNAKTNDENNQSKSSNLSILTIREVALKLKLINSEAAKKWIEKRGIRIHKFSKQNIVYEIEVICEIDKPFVKSLRLKYPLRWKKIYRNLVKDKNVYELLVLQLEGELDYVPTTKVKRNIEDEKLYNDLMK</sequence>
<evidence type="ECO:0000313" key="1">
    <source>
        <dbReference type="EMBL" id="SER10648.1"/>
    </source>
</evidence>
<dbReference type="OrthoDB" id="1344034at2"/>
<reference evidence="2" key="1">
    <citation type="submission" date="2016-10" db="EMBL/GenBank/DDBJ databases">
        <authorList>
            <person name="Varghese N."/>
            <person name="Submissions S."/>
        </authorList>
    </citation>
    <scope>NUCLEOTIDE SEQUENCE [LARGE SCALE GENOMIC DNA]</scope>
    <source>
        <strain evidence="2">DSM 15719</strain>
    </source>
</reference>
<dbReference type="RefSeq" id="WP_016989523.1">
    <property type="nucleotide sequence ID" value="NZ_CBCRVS010000005.1"/>
</dbReference>
<proteinExistence type="predicted"/>
<dbReference type="EMBL" id="FOFZ01000007">
    <property type="protein sequence ID" value="SER10648.1"/>
    <property type="molecule type" value="Genomic_DNA"/>
</dbReference>
<accession>A0A1H9LH03</accession>
<protein>
    <submittedName>
        <fullName evidence="1">Uncharacterized protein</fullName>
    </submittedName>
</protein>